<comment type="similarity">
    <text evidence="1">Belongs to the sigma-70 factor family. ECF subfamily.</text>
</comment>
<keyword evidence="10" id="KW-1185">Reference proteome</keyword>
<proteinExistence type="inferred from homology"/>
<dbReference type="InterPro" id="IPR007630">
    <property type="entry name" value="RNA_pol_sigma70_r4"/>
</dbReference>
<dbReference type="InterPro" id="IPR007627">
    <property type="entry name" value="RNA_pol_sigma70_r2"/>
</dbReference>
<evidence type="ECO:0000259" key="7">
    <source>
        <dbReference type="Pfam" id="PF04542"/>
    </source>
</evidence>
<evidence type="ECO:0000256" key="5">
    <source>
        <dbReference type="ARBA" id="ARBA00023163"/>
    </source>
</evidence>
<dbReference type="EMBL" id="JBHLZP010000655">
    <property type="protein sequence ID" value="MFB9839183.1"/>
    <property type="molecule type" value="Genomic_DNA"/>
</dbReference>
<dbReference type="InterPro" id="IPR013325">
    <property type="entry name" value="RNA_pol_sigma_r2"/>
</dbReference>
<gene>
    <name evidence="9" type="ORF">ACFFNX_44275</name>
</gene>
<keyword evidence="2" id="KW-0805">Transcription regulation</keyword>
<evidence type="ECO:0000313" key="10">
    <source>
        <dbReference type="Proteomes" id="UP001589627"/>
    </source>
</evidence>
<dbReference type="PANTHER" id="PTHR43133">
    <property type="entry name" value="RNA POLYMERASE ECF-TYPE SIGMA FACTO"/>
    <property type="match status" value="1"/>
</dbReference>
<keyword evidence="4" id="KW-0238">DNA-binding</keyword>
<evidence type="ECO:0000256" key="2">
    <source>
        <dbReference type="ARBA" id="ARBA00023015"/>
    </source>
</evidence>
<evidence type="ECO:0000313" key="9">
    <source>
        <dbReference type="EMBL" id="MFB9839183.1"/>
    </source>
</evidence>
<dbReference type="Gene3D" id="1.10.10.10">
    <property type="entry name" value="Winged helix-like DNA-binding domain superfamily/Winged helix DNA-binding domain"/>
    <property type="match status" value="1"/>
</dbReference>
<dbReference type="InterPro" id="IPR014284">
    <property type="entry name" value="RNA_pol_sigma-70_dom"/>
</dbReference>
<feature type="region of interest" description="Disordered" evidence="6">
    <location>
        <begin position="1"/>
        <end position="22"/>
    </location>
</feature>
<dbReference type="SUPFAM" id="SSF88659">
    <property type="entry name" value="Sigma3 and sigma4 domains of RNA polymerase sigma factors"/>
    <property type="match status" value="1"/>
</dbReference>
<dbReference type="CDD" id="cd06171">
    <property type="entry name" value="Sigma70_r4"/>
    <property type="match status" value="1"/>
</dbReference>
<evidence type="ECO:0000256" key="6">
    <source>
        <dbReference type="SAM" id="MobiDB-lite"/>
    </source>
</evidence>
<dbReference type="Pfam" id="PF04545">
    <property type="entry name" value="Sigma70_r4"/>
    <property type="match status" value="1"/>
</dbReference>
<accession>A0ABV5YVS1</accession>
<evidence type="ECO:0000256" key="4">
    <source>
        <dbReference type="ARBA" id="ARBA00023125"/>
    </source>
</evidence>
<dbReference type="InterPro" id="IPR036388">
    <property type="entry name" value="WH-like_DNA-bd_sf"/>
</dbReference>
<dbReference type="InterPro" id="IPR039425">
    <property type="entry name" value="RNA_pol_sigma-70-like"/>
</dbReference>
<dbReference type="PANTHER" id="PTHR43133:SF52">
    <property type="entry name" value="ECF RNA POLYMERASE SIGMA FACTOR SIGL"/>
    <property type="match status" value="1"/>
</dbReference>
<dbReference type="Pfam" id="PF04542">
    <property type="entry name" value="Sigma70_r2"/>
    <property type="match status" value="1"/>
</dbReference>
<evidence type="ECO:0000256" key="1">
    <source>
        <dbReference type="ARBA" id="ARBA00010641"/>
    </source>
</evidence>
<feature type="domain" description="RNA polymerase sigma-70 region 2" evidence="7">
    <location>
        <begin position="31"/>
        <end position="98"/>
    </location>
</feature>
<dbReference type="InterPro" id="IPR013324">
    <property type="entry name" value="RNA_pol_sigma_r3/r4-like"/>
</dbReference>
<feature type="domain" description="RNA polymerase sigma-70 region 4" evidence="8">
    <location>
        <begin position="130"/>
        <end position="178"/>
    </location>
</feature>
<dbReference type="Gene3D" id="1.10.1740.10">
    <property type="match status" value="1"/>
</dbReference>
<dbReference type="SUPFAM" id="SSF88946">
    <property type="entry name" value="Sigma2 domain of RNA polymerase sigma factors"/>
    <property type="match status" value="1"/>
</dbReference>
<keyword evidence="5" id="KW-0804">Transcription</keyword>
<keyword evidence="3" id="KW-0731">Sigma factor</keyword>
<dbReference type="NCBIfam" id="TIGR02937">
    <property type="entry name" value="sigma70-ECF"/>
    <property type="match status" value="1"/>
</dbReference>
<evidence type="ECO:0000259" key="8">
    <source>
        <dbReference type="Pfam" id="PF04545"/>
    </source>
</evidence>
<organism evidence="9 10">
    <name type="scientific">Actinoallomurus acaciae</name>
    <dbReference type="NCBI Taxonomy" id="502577"/>
    <lineage>
        <taxon>Bacteria</taxon>
        <taxon>Bacillati</taxon>
        <taxon>Actinomycetota</taxon>
        <taxon>Actinomycetes</taxon>
        <taxon>Streptosporangiales</taxon>
        <taxon>Thermomonosporaceae</taxon>
        <taxon>Actinoallomurus</taxon>
    </lineage>
</organism>
<protein>
    <submittedName>
        <fullName evidence="9">Sigma-70 family RNA polymerase sigma factor</fullName>
    </submittedName>
</protein>
<dbReference type="RefSeq" id="WP_378212262.1">
    <property type="nucleotide sequence ID" value="NZ_JBHLZP010000655.1"/>
</dbReference>
<dbReference type="Proteomes" id="UP001589627">
    <property type="component" value="Unassembled WGS sequence"/>
</dbReference>
<evidence type="ECO:0000256" key="3">
    <source>
        <dbReference type="ARBA" id="ARBA00023082"/>
    </source>
</evidence>
<sequence>MSPLVLNRDDVPSRDAGLPPDDEGRALVDRLYADHGAMLLSYVTRLTSDPYQAEDVVQETMLRAWRNAGRLTSGRGSVAGWLMRVAHNICVDRFRARRARPDEVAADAAAAPFLEDHASAVVDSVVVAKALSRLGPAHREVLGVVYFADRTAAEAAELLGLPVGTVKSRVHHALRRLRLHIDELMDDPA</sequence>
<name>A0ABV5YVS1_9ACTN</name>
<reference evidence="9 10" key="1">
    <citation type="submission" date="2024-09" db="EMBL/GenBank/DDBJ databases">
        <authorList>
            <person name="Sun Q."/>
            <person name="Mori K."/>
        </authorList>
    </citation>
    <scope>NUCLEOTIDE SEQUENCE [LARGE SCALE GENOMIC DNA]</scope>
    <source>
        <strain evidence="9 10">TBRC 0563</strain>
    </source>
</reference>
<comment type="caution">
    <text evidence="9">The sequence shown here is derived from an EMBL/GenBank/DDBJ whole genome shotgun (WGS) entry which is preliminary data.</text>
</comment>